<dbReference type="EMBL" id="AP012029">
    <property type="protein sequence ID" value="BAJ64392.1"/>
    <property type="molecule type" value="Genomic_DNA"/>
</dbReference>
<sequence length="322" mass="36270">MENLQIPINLFFQSLGMWLAPIMQFFSFLGTEEFFLMVMPAVYWCIEPRLGIRLGWMLVLTNWVNGIAKLAFHAPRPYWVSAEVKALSSETSFGMPSGHAQNAAALWGLASTQVQWRWFRWLSLAIILLIGISRIYLGMHFAGDVLVGWAIGAVLVWLFVRLEPGILEWAKRQSIRNLGMVIFLASLLIIAGFSLSNVLFGDWNIPTAWVSLAAKQTPNTPIDPRNIEGGFTLGGILFGFGLGAVWLDRRYGLPTGGSREQRILRYLLGIAGVMILWYGLGKLFPDNANAISYMLRYLRYALIGSWVSVFAPLLFRRLHLVK</sequence>
<feature type="domain" description="Phosphatidic acid phosphatase type 2/haloperoxidase" evidence="2">
    <location>
        <begin position="52"/>
        <end position="160"/>
    </location>
</feature>
<keyword evidence="1" id="KW-0472">Membrane</keyword>
<feature type="transmembrane region" description="Helical" evidence="1">
    <location>
        <begin position="142"/>
        <end position="160"/>
    </location>
</feature>
<dbReference type="Gene3D" id="1.20.144.10">
    <property type="entry name" value="Phosphatidic acid phosphatase type 2/haloperoxidase"/>
    <property type="match status" value="1"/>
</dbReference>
<keyword evidence="1" id="KW-0812">Transmembrane</keyword>
<gene>
    <name evidence="3" type="ordered locus">ANT_23660</name>
</gene>
<evidence type="ECO:0000313" key="4">
    <source>
        <dbReference type="Proteomes" id="UP000008922"/>
    </source>
</evidence>
<feature type="transmembrane region" description="Helical" evidence="1">
    <location>
        <begin position="267"/>
        <end position="285"/>
    </location>
</feature>
<evidence type="ECO:0000259" key="2">
    <source>
        <dbReference type="SMART" id="SM00014"/>
    </source>
</evidence>
<dbReference type="RefSeq" id="WP_013560758.1">
    <property type="nucleotide sequence ID" value="NC_014960.1"/>
</dbReference>
<proteinExistence type="predicted"/>
<dbReference type="InterPro" id="IPR036938">
    <property type="entry name" value="PAP2/HPO_sf"/>
</dbReference>
<dbReference type="AlphaFoldDB" id="E8MYQ6"/>
<feature type="transmembrane region" description="Helical" evidence="1">
    <location>
        <begin position="229"/>
        <end position="247"/>
    </location>
</feature>
<dbReference type="Pfam" id="PF01569">
    <property type="entry name" value="PAP2"/>
    <property type="match status" value="1"/>
</dbReference>
<dbReference type="InParanoid" id="E8MYQ6"/>
<dbReference type="OrthoDB" id="9789113at2"/>
<dbReference type="SMART" id="SM00014">
    <property type="entry name" value="acidPPc"/>
    <property type="match status" value="1"/>
</dbReference>
<feature type="transmembrane region" description="Helical" evidence="1">
    <location>
        <begin position="297"/>
        <end position="315"/>
    </location>
</feature>
<dbReference type="eggNOG" id="COG0671">
    <property type="taxonomic scope" value="Bacteria"/>
</dbReference>
<dbReference type="SUPFAM" id="SSF48317">
    <property type="entry name" value="Acid phosphatase/Vanadium-dependent haloperoxidase"/>
    <property type="match status" value="1"/>
</dbReference>
<accession>E8MYQ6</accession>
<feature type="transmembrane region" description="Helical" evidence="1">
    <location>
        <begin position="181"/>
        <end position="200"/>
    </location>
</feature>
<dbReference type="Proteomes" id="UP000008922">
    <property type="component" value="Chromosome"/>
</dbReference>
<name>E8MYQ6_ANATU</name>
<dbReference type="PANTHER" id="PTHR14969:SF13">
    <property type="entry name" value="AT30094P"/>
    <property type="match status" value="1"/>
</dbReference>
<feature type="transmembrane region" description="Helical" evidence="1">
    <location>
        <begin position="118"/>
        <end position="136"/>
    </location>
</feature>
<dbReference type="STRING" id="926569.ANT_23660"/>
<evidence type="ECO:0000313" key="3">
    <source>
        <dbReference type="EMBL" id="BAJ64392.1"/>
    </source>
</evidence>
<dbReference type="KEGG" id="atm:ANT_23660"/>
<keyword evidence="4" id="KW-1185">Reference proteome</keyword>
<evidence type="ECO:0000256" key="1">
    <source>
        <dbReference type="SAM" id="Phobius"/>
    </source>
</evidence>
<dbReference type="PANTHER" id="PTHR14969">
    <property type="entry name" value="SPHINGOSINE-1-PHOSPHATE PHOSPHOHYDROLASE"/>
    <property type="match status" value="1"/>
</dbReference>
<protein>
    <submittedName>
        <fullName evidence="3">Phosphatase</fullName>
    </submittedName>
</protein>
<organism evidence="3 4">
    <name type="scientific">Anaerolinea thermophila (strain DSM 14523 / JCM 11388 / NBRC 100420 / UNI-1)</name>
    <dbReference type="NCBI Taxonomy" id="926569"/>
    <lineage>
        <taxon>Bacteria</taxon>
        <taxon>Bacillati</taxon>
        <taxon>Chloroflexota</taxon>
        <taxon>Anaerolineae</taxon>
        <taxon>Anaerolineales</taxon>
        <taxon>Anaerolineaceae</taxon>
        <taxon>Anaerolinea</taxon>
    </lineage>
</organism>
<dbReference type="HOGENOM" id="CLU_068892_0_0_0"/>
<keyword evidence="1" id="KW-1133">Transmembrane helix</keyword>
<dbReference type="InterPro" id="IPR000326">
    <property type="entry name" value="PAP2/HPO"/>
</dbReference>
<reference evidence="3 4" key="1">
    <citation type="submission" date="2010-12" db="EMBL/GenBank/DDBJ databases">
        <title>Whole genome sequence of Anaerolinea thermophila UNI-1.</title>
        <authorList>
            <person name="Narita-Yamada S."/>
            <person name="Kishi E."/>
            <person name="Watanabe Y."/>
            <person name="Takasaki K."/>
            <person name="Ankai A."/>
            <person name="Oguchi A."/>
            <person name="Fukui S."/>
            <person name="Takahashi M."/>
            <person name="Yashiro I."/>
            <person name="Hosoyama A."/>
            <person name="Sekiguchi Y."/>
            <person name="Hanada S."/>
            <person name="Fujita N."/>
        </authorList>
    </citation>
    <scope>NUCLEOTIDE SEQUENCE [LARGE SCALE GENOMIC DNA]</scope>
    <source>
        <strain evidence="4">DSM 14523 / JCM 11388 / NBRC 100420 / UNI-1</strain>
    </source>
</reference>